<evidence type="ECO:0000256" key="6">
    <source>
        <dbReference type="ARBA" id="ARBA00023004"/>
    </source>
</evidence>
<dbReference type="GO" id="GO:0020037">
    <property type="term" value="F:heme binding"/>
    <property type="evidence" value="ECO:0007669"/>
    <property type="project" value="InterPro"/>
</dbReference>
<feature type="transmembrane region" description="Helical" evidence="9">
    <location>
        <begin position="251"/>
        <end position="270"/>
    </location>
</feature>
<evidence type="ECO:0000256" key="1">
    <source>
        <dbReference type="ARBA" id="ARBA00004370"/>
    </source>
</evidence>
<keyword evidence="4 8" id="KW-0479">Metal-binding</keyword>
<feature type="binding site" description="covalent" evidence="8">
    <location>
        <position position="71"/>
    </location>
    <ligand>
        <name>heme c</name>
        <dbReference type="ChEBI" id="CHEBI:61717"/>
    </ligand>
</feature>
<dbReference type="Gene3D" id="1.10.760.10">
    <property type="entry name" value="Cytochrome c-like domain"/>
    <property type="match status" value="1"/>
</dbReference>
<organism evidence="10 11">
    <name type="scientific">SAR86 cluster bacterium</name>
    <dbReference type="NCBI Taxonomy" id="2030880"/>
    <lineage>
        <taxon>Bacteria</taxon>
        <taxon>Pseudomonadati</taxon>
        <taxon>Pseudomonadota</taxon>
        <taxon>Gammaproteobacteria</taxon>
        <taxon>SAR86 cluster</taxon>
    </lineage>
</organism>
<comment type="cofactor">
    <cofactor evidence="8">
        <name>heme c</name>
        <dbReference type="ChEBI" id="CHEBI:61717"/>
    </cofactor>
    <text evidence="8">Binds 1 heme c group covalently per subunit.</text>
</comment>
<gene>
    <name evidence="10" type="ORF">DBW92_00535</name>
</gene>
<dbReference type="PANTHER" id="PTHR10266:SF3">
    <property type="entry name" value="CYTOCHROME C1, HEME PROTEIN, MITOCHONDRIAL"/>
    <property type="match status" value="1"/>
</dbReference>
<accession>A0A368C792</accession>
<evidence type="ECO:0000256" key="2">
    <source>
        <dbReference type="ARBA" id="ARBA00022617"/>
    </source>
</evidence>
<evidence type="ECO:0000256" key="7">
    <source>
        <dbReference type="ARBA" id="ARBA00023136"/>
    </source>
</evidence>
<feature type="binding site" description="covalent" evidence="8">
    <location>
        <position position="68"/>
    </location>
    <ligand>
        <name>heme c</name>
        <dbReference type="ChEBI" id="CHEBI:61717"/>
    </ligand>
</feature>
<keyword evidence="5 9" id="KW-1133">Transmembrane helix</keyword>
<dbReference type="EMBL" id="QOPI01000002">
    <property type="protein sequence ID" value="RCL45459.1"/>
    <property type="molecule type" value="Genomic_DNA"/>
</dbReference>
<dbReference type="GO" id="GO:0009055">
    <property type="term" value="F:electron transfer activity"/>
    <property type="evidence" value="ECO:0007669"/>
    <property type="project" value="InterPro"/>
</dbReference>
<protein>
    <submittedName>
        <fullName evidence="10">Cytochrome c1</fullName>
    </submittedName>
</protein>
<dbReference type="AlphaFoldDB" id="A0A368C792"/>
<sequence>MNLIAKRFINLPNLPLIFLTLFCIFLIQNTFSAEGAPCKDYGECDEFKHTLTDMTSLQRGASTYLTYCYGCHSLEYSRWNRVASDLEIPEEIFFNNLVFDASVRPGDLMAGSMSKAESAVWFGVAPPDLTLVTRLHGSDWVYTYLRTFYEDSSKQYGVNNLVYPGAAMPNVLASLQGNQQLICKQIPVIAENGGEKRDNFGNTITKEKCGFLSVESGTGTLNKDEFDNLIYDLTNFLTYVGDPDKVERERIGWYVVFFFIIFTTLASLLYREYQKDYH</sequence>
<keyword evidence="7 9" id="KW-0472">Membrane</keyword>
<dbReference type="Proteomes" id="UP000252915">
    <property type="component" value="Unassembled WGS sequence"/>
</dbReference>
<evidence type="ECO:0000256" key="4">
    <source>
        <dbReference type="ARBA" id="ARBA00022723"/>
    </source>
</evidence>
<keyword evidence="2 8" id="KW-0349">Heme</keyword>
<dbReference type="GO" id="GO:0046872">
    <property type="term" value="F:metal ion binding"/>
    <property type="evidence" value="ECO:0007669"/>
    <property type="project" value="UniProtKB-KW"/>
</dbReference>
<dbReference type="Pfam" id="PF02167">
    <property type="entry name" value="Cytochrom_C1"/>
    <property type="match status" value="1"/>
</dbReference>
<dbReference type="InterPro" id="IPR036909">
    <property type="entry name" value="Cyt_c-like_dom_sf"/>
</dbReference>
<feature type="binding site" description="covalent" evidence="8">
    <location>
        <position position="72"/>
    </location>
    <ligand>
        <name>heme c</name>
        <dbReference type="ChEBI" id="CHEBI:61717"/>
    </ligand>
</feature>
<dbReference type="SUPFAM" id="SSF46626">
    <property type="entry name" value="Cytochrome c"/>
    <property type="match status" value="1"/>
</dbReference>
<keyword evidence="3 9" id="KW-0812">Transmembrane</keyword>
<proteinExistence type="predicted"/>
<keyword evidence="6 8" id="KW-0408">Iron</keyword>
<dbReference type="InterPro" id="IPR002326">
    <property type="entry name" value="Cyt_c1"/>
</dbReference>
<comment type="caution">
    <text evidence="10">The sequence shown here is derived from an EMBL/GenBank/DDBJ whole genome shotgun (WGS) entry which is preliminary data.</text>
</comment>
<evidence type="ECO:0000256" key="5">
    <source>
        <dbReference type="ARBA" id="ARBA00022989"/>
    </source>
</evidence>
<evidence type="ECO:0000256" key="9">
    <source>
        <dbReference type="SAM" id="Phobius"/>
    </source>
</evidence>
<evidence type="ECO:0000256" key="3">
    <source>
        <dbReference type="ARBA" id="ARBA00022692"/>
    </source>
</evidence>
<evidence type="ECO:0000313" key="10">
    <source>
        <dbReference type="EMBL" id="RCL45459.1"/>
    </source>
</evidence>
<evidence type="ECO:0000313" key="11">
    <source>
        <dbReference type="Proteomes" id="UP000252915"/>
    </source>
</evidence>
<name>A0A368C792_9GAMM</name>
<evidence type="ECO:0000256" key="8">
    <source>
        <dbReference type="PIRSR" id="PIRSR602326-1"/>
    </source>
</evidence>
<comment type="subcellular location">
    <subcellularLocation>
        <location evidence="1">Membrane</location>
    </subcellularLocation>
</comment>
<dbReference type="PANTHER" id="PTHR10266">
    <property type="entry name" value="CYTOCHROME C1"/>
    <property type="match status" value="1"/>
</dbReference>
<reference evidence="10 11" key="1">
    <citation type="journal article" date="2018" name="Microbiome">
        <title>Fine metagenomic profile of the Mediterranean stratified and mixed water columns revealed by assembly and recruitment.</title>
        <authorList>
            <person name="Haro-Moreno J.M."/>
            <person name="Lopez-Perez M."/>
            <person name="De La Torre J.R."/>
            <person name="Picazo A."/>
            <person name="Camacho A."/>
            <person name="Rodriguez-Valera F."/>
        </authorList>
    </citation>
    <scope>NUCLEOTIDE SEQUENCE [LARGE SCALE GENOMIC DNA]</scope>
    <source>
        <strain evidence="10">MED-G78</strain>
    </source>
</reference>
<dbReference type="GO" id="GO:0016020">
    <property type="term" value="C:membrane"/>
    <property type="evidence" value="ECO:0007669"/>
    <property type="project" value="UniProtKB-SubCell"/>
</dbReference>